<dbReference type="Proteomes" id="UP001596317">
    <property type="component" value="Unassembled WGS sequence"/>
</dbReference>
<evidence type="ECO:0000313" key="2">
    <source>
        <dbReference type="EMBL" id="MFC6662513.1"/>
    </source>
</evidence>
<name>A0ABW1ZPQ6_9DEIO</name>
<feature type="region of interest" description="Disordered" evidence="1">
    <location>
        <begin position="164"/>
        <end position="185"/>
    </location>
</feature>
<keyword evidence="3" id="KW-1185">Reference proteome</keyword>
<sequence>MAQVAMLPLPHLAHSTVTSSDGHRHNQAVVQSFSALLTHLEDSAGRTRLGQLLARRETAVIRGQGARLPLVLFDGRAYGWSSRGWQRTSLQARSTTIVTTYDLTPSHLTLSLLREELTPERLALLTPTLIRRPAQCACLCPLTILGVSPQMAAEIEAQLTPADEVASRQWRPPDQRASAGAGDGL</sequence>
<evidence type="ECO:0000313" key="3">
    <source>
        <dbReference type="Proteomes" id="UP001596317"/>
    </source>
</evidence>
<organism evidence="2 3">
    <name type="scientific">Deinococcus multiflagellatus</name>
    <dbReference type="NCBI Taxonomy" id="1656887"/>
    <lineage>
        <taxon>Bacteria</taxon>
        <taxon>Thermotogati</taxon>
        <taxon>Deinococcota</taxon>
        <taxon>Deinococci</taxon>
        <taxon>Deinococcales</taxon>
        <taxon>Deinococcaceae</taxon>
        <taxon>Deinococcus</taxon>
    </lineage>
</organism>
<protein>
    <submittedName>
        <fullName evidence="2">Uncharacterized protein</fullName>
    </submittedName>
</protein>
<dbReference type="RefSeq" id="WP_224610775.1">
    <property type="nucleotide sequence ID" value="NZ_JAIQXV010000016.1"/>
</dbReference>
<comment type="caution">
    <text evidence="2">The sequence shown here is derived from an EMBL/GenBank/DDBJ whole genome shotgun (WGS) entry which is preliminary data.</text>
</comment>
<evidence type="ECO:0000256" key="1">
    <source>
        <dbReference type="SAM" id="MobiDB-lite"/>
    </source>
</evidence>
<proteinExistence type="predicted"/>
<dbReference type="EMBL" id="JBHSWB010000002">
    <property type="protein sequence ID" value="MFC6662513.1"/>
    <property type="molecule type" value="Genomic_DNA"/>
</dbReference>
<accession>A0ABW1ZPQ6</accession>
<reference evidence="3" key="1">
    <citation type="journal article" date="2019" name="Int. J. Syst. Evol. Microbiol.">
        <title>The Global Catalogue of Microorganisms (GCM) 10K type strain sequencing project: providing services to taxonomists for standard genome sequencing and annotation.</title>
        <authorList>
            <consortium name="The Broad Institute Genomics Platform"/>
            <consortium name="The Broad Institute Genome Sequencing Center for Infectious Disease"/>
            <person name="Wu L."/>
            <person name="Ma J."/>
        </authorList>
    </citation>
    <scope>NUCLEOTIDE SEQUENCE [LARGE SCALE GENOMIC DNA]</scope>
    <source>
        <strain evidence="3">CCUG 63830</strain>
    </source>
</reference>
<gene>
    <name evidence="2" type="ORF">ACFP90_20885</name>
</gene>